<dbReference type="Pfam" id="PF13545">
    <property type="entry name" value="HTH_Crp_2"/>
    <property type="match status" value="1"/>
</dbReference>
<reference evidence="5" key="1">
    <citation type="submission" date="2013-08" db="EMBL/GenBank/DDBJ databases">
        <authorList>
            <person name="Mendez C."/>
            <person name="Richter M."/>
            <person name="Ferrer M."/>
            <person name="Sanchez J."/>
        </authorList>
    </citation>
    <scope>NUCLEOTIDE SEQUENCE</scope>
</reference>
<dbReference type="GO" id="GO:0005829">
    <property type="term" value="C:cytosol"/>
    <property type="evidence" value="ECO:0007669"/>
    <property type="project" value="TreeGrafter"/>
</dbReference>
<feature type="domain" description="HTH crp-type" evidence="4">
    <location>
        <begin position="103"/>
        <end position="176"/>
    </location>
</feature>
<accession>T0ZQM5</accession>
<dbReference type="Gene3D" id="2.60.120.10">
    <property type="entry name" value="Jelly Rolls"/>
    <property type="match status" value="1"/>
</dbReference>
<dbReference type="Pfam" id="PF00027">
    <property type="entry name" value="cNMP_binding"/>
    <property type="match status" value="1"/>
</dbReference>
<dbReference type="GO" id="GO:0003677">
    <property type="term" value="F:DNA binding"/>
    <property type="evidence" value="ECO:0007669"/>
    <property type="project" value="UniProtKB-KW"/>
</dbReference>
<dbReference type="InterPro" id="IPR012318">
    <property type="entry name" value="HTH_CRP"/>
</dbReference>
<comment type="caution">
    <text evidence="5">The sequence shown here is derived from an EMBL/GenBank/DDBJ whole genome shotgun (WGS) entry which is preliminary data.</text>
</comment>
<dbReference type="GO" id="GO:0003700">
    <property type="term" value="F:DNA-binding transcription factor activity"/>
    <property type="evidence" value="ECO:0007669"/>
    <property type="project" value="TreeGrafter"/>
</dbReference>
<dbReference type="AlphaFoldDB" id="T0ZQM5"/>
<dbReference type="PANTHER" id="PTHR24567:SF75">
    <property type="entry name" value="FUMARATE AND NITRATE REDUCTION REGULATORY PROTEIN"/>
    <property type="match status" value="1"/>
</dbReference>
<feature type="non-terminal residue" evidence="5">
    <location>
        <position position="1"/>
    </location>
</feature>
<dbReference type="InterPro" id="IPR050397">
    <property type="entry name" value="Env_Response_Regulators"/>
</dbReference>
<protein>
    <submittedName>
        <fullName evidence="5">Transcriptional regulator Anr</fullName>
    </submittedName>
</protein>
<gene>
    <name evidence="5" type="ORF">B1A_14455</name>
</gene>
<name>T0ZQM5_9ZZZZ</name>
<dbReference type="CDD" id="cd00038">
    <property type="entry name" value="CAP_ED"/>
    <property type="match status" value="1"/>
</dbReference>
<dbReference type="FunFam" id="1.10.10.10:FF:000028">
    <property type="entry name" value="Fumarate/nitrate reduction transcriptional regulator Fnr"/>
    <property type="match status" value="1"/>
</dbReference>
<dbReference type="InterPro" id="IPR014710">
    <property type="entry name" value="RmlC-like_jellyroll"/>
</dbReference>
<evidence type="ECO:0000313" key="5">
    <source>
        <dbReference type="EMBL" id="EQD46812.1"/>
    </source>
</evidence>
<dbReference type="PROSITE" id="PS51063">
    <property type="entry name" value="HTH_CRP_2"/>
    <property type="match status" value="1"/>
</dbReference>
<dbReference type="PANTHER" id="PTHR24567">
    <property type="entry name" value="CRP FAMILY TRANSCRIPTIONAL REGULATORY PROTEIN"/>
    <property type="match status" value="1"/>
</dbReference>
<proteinExistence type="predicted"/>
<dbReference type="PRINTS" id="PR00034">
    <property type="entry name" value="HTHCRP"/>
</dbReference>
<dbReference type="Gene3D" id="1.10.10.10">
    <property type="entry name" value="Winged helix-like DNA-binding domain superfamily/Winged helix DNA-binding domain"/>
    <property type="match status" value="1"/>
</dbReference>
<evidence type="ECO:0000256" key="2">
    <source>
        <dbReference type="ARBA" id="ARBA00023125"/>
    </source>
</evidence>
<reference evidence="5" key="2">
    <citation type="journal article" date="2014" name="ISME J.">
        <title>Microbial stratification in low pH oxic and suboxic macroscopic growths along an acid mine drainage.</title>
        <authorList>
            <person name="Mendez-Garcia C."/>
            <person name="Mesa V."/>
            <person name="Sprenger R.R."/>
            <person name="Richter M."/>
            <person name="Diez M.S."/>
            <person name="Solano J."/>
            <person name="Bargiela R."/>
            <person name="Golyshina O.V."/>
            <person name="Manteca A."/>
            <person name="Ramos J.L."/>
            <person name="Gallego J.R."/>
            <person name="Llorente I."/>
            <person name="Martins Dos Santos V.A."/>
            <person name="Jensen O.N."/>
            <person name="Pelaez A.I."/>
            <person name="Sanchez J."/>
            <person name="Ferrer M."/>
        </authorList>
    </citation>
    <scope>NUCLEOTIDE SEQUENCE</scope>
</reference>
<dbReference type="InterPro" id="IPR018490">
    <property type="entry name" value="cNMP-bd_dom_sf"/>
</dbReference>
<dbReference type="InterPro" id="IPR036390">
    <property type="entry name" value="WH_DNA-bd_sf"/>
</dbReference>
<evidence type="ECO:0000256" key="3">
    <source>
        <dbReference type="ARBA" id="ARBA00023163"/>
    </source>
</evidence>
<dbReference type="CDD" id="cd00092">
    <property type="entry name" value="HTH_CRP"/>
    <property type="match status" value="1"/>
</dbReference>
<organism evidence="5">
    <name type="scientific">mine drainage metagenome</name>
    <dbReference type="NCBI Taxonomy" id="410659"/>
    <lineage>
        <taxon>unclassified sequences</taxon>
        <taxon>metagenomes</taxon>
        <taxon>ecological metagenomes</taxon>
    </lineage>
</organism>
<sequence>GARMDALLVVRSGSAKSHSVTLEGLEQVHGFVLPGEAVGLEGFAAGVYSCDVTALEPLEYCRMPMRGLDALIEQLPGLRREILRLLGGALDESQRLRGQLSLCDARSRVARFLADMSRRLARRGLSPTEFRLSMSRRDIARHLGLTLETVSRSFGVLKREGWVRVRARNVTLLRPEALAAIGGRA</sequence>
<dbReference type="SUPFAM" id="SSF51206">
    <property type="entry name" value="cAMP-binding domain-like"/>
    <property type="match status" value="1"/>
</dbReference>
<keyword evidence="1" id="KW-0805">Transcription regulation</keyword>
<dbReference type="InterPro" id="IPR036388">
    <property type="entry name" value="WH-like_DNA-bd_sf"/>
</dbReference>
<keyword evidence="3" id="KW-0804">Transcription</keyword>
<keyword evidence="2" id="KW-0238">DNA-binding</keyword>
<dbReference type="SUPFAM" id="SSF46785">
    <property type="entry name" value="Winged helix' DNA-binding domain"/>
    <property type="match status" value="1"/>
</dbReference>
<dbReference type="EMBL" id="AUZX01010606">
    <property type="protein sequence ID" value="EQD46812.1"/>
    <property type="molecule type" value="Genomic_DNA"/>
</dbReference>
<dbReference type="InterPro" id="IPR000595">
    <property type="entry name" value="cNMP-bd_dom"/>
</dbReference>
<evidence type="ECO:0000256" key="1">
    <source>
        <dbReference type="ARBA" id="ARBA00023015"/>
    </source>
</evidence>
<evidence type="ECO:0000259" key="4">
    <source>
        <dbReference type="PROSITE" id="PS51063"/>
    </source>
</evidence>
<dbReference type="SMART" id="SM00419">
    <property type="entry name" value="HTH_CRP"/>
    <property type="match status" value="1"/>
</dbReference>